<evidence type="ECO:0000259" key="2">
    <source>
        <dbReference type="SMART" id="SM00318"/>
    </source>
</evidence>
<feature type="chain" id="PRO_5014895988" evidence="1">
    <location>
        <begin position="20"/>
        <end position="217"/>
    </location>
</feature>
<sequence>MLRVLVLSVLMGVPAAAGADPAGRIRVIDADTWSVGGETVRLFGIDAPELDQDCTRADGSTWGCGRWAAAETGRLYEGRRAVCRTVTRDRYDRIVARCAVDGRDAGRELVQQGLALAYRDYSMDYDLDEKAALVRGAGIHDGTVQRPAEFRAGQARVAAAPAGDCRIKGNISSNGTRIYHLPGQEHYARTRISEAKGERWFCSEAAARAAGWRRARR</sequence>
<evidence type="ECO:0000256" key="1">
    <source>
        <dbReference type="SAM" id="SignalP"/>
    </source>
</evidence>
<reference evidence="3 4" key="1">
    <citation type="journal article" date="2018" name="Int. J. Syst. Evol. Microbiol.">
        <title>Pseudooceanicola lipolyticus sp. nov., a marine alphaproteobacterium, reclassification of Oceanicola flagellatus as Pseudooceanicola flagellatus comb. nov. and emended description of the genus Pseudooceanicola.</title>
        <authorList>
            <person name="Huang M.-M."/>
            <person name="Guo L.-L."/>
            <person name="Wu Y.-H."/>
            <person name="Lai Q.-L."/>
            <person name="Shao Z.-Z."/>
            <person name="Wang C.-S."/>
            <person name="Wu M."/>
            <person name="Xu X.-W."/>
        </authorList>
    </citation>
    <scope>NUCLEOTIDE SEQUENCE [LARGE SCALE GENOMIC DNA]</scope>
    <source>
        <strain evidence="3 4">157</strain>
    </source>
</reference>
<dbReference type="Proteomes" id="UP000231553">
    <property type="component" value="Unassembled WGS sequence"/>
</dbReference>
<evidence type="ECO:0000313" key="4">
    <source>
        <dbReference type="Proteomes" id="UP000231553"/>
    </source>
</evidence>
<keyword evidence="1" id="KW-0732">Signal</keyword>
<dbReference type="EMBL" id="PGTB01000091">
    <property type="protein sequence ID" value="PJE35436.1"/>
    <property type="molecule type" value="Genomic_DNA"/>
</dbReference>
<dbReference type="AlphaFoldDB" id="A0A2M8IY25"/>
<organism evidence="3 4">
    <name type="scientific">Pseudooceanicola lipolyticus</name>
    <dbReference type="NCBI Taxonomy" id="2029104"/>
    <lineage>
        <taxon>Bacteria</taxon>
        <taxon>Pseudomonadati</taxon>
        <taxon>Pseudomonadota</taxon>
        <taxon>Alphaproteobacteria</taxon>
        <taxon>Rhodobacterales</taxon>
        <taxon>Paracoccaceae</taxon>
        <taxon>Pseudooceanicola</taxon>
    </lineage>
</organism>
<accession>A0A2M8IY25</accession>
<keyword evidence="4" id="KW-1185">Reference proteome</keyword>
<protein>
    <submittedName>
        <fullName evidence="3">Nuclease</fullName>
    </submittedName>
</protein>
<dbReference type="OrthoDB" id="9805504at2"/>
<comment type="caution">
    <text evidence="3">The sequence shown here is derived from an EMBL/GenBank/DDBJ whole genome shotgun (WGS) entry which is preliminary data.</text>
</comment>
<dbReference type="SUPFAM" id="SSF50199">
    <property type="entry name" value="Staphylococcal nuclease"/>
    <property type="match status" value="1"/>
</dbReference>
<name>A0A2M8IY25_9RHOB</name>
<evidence type="ECO:0000313" key="3">
    <source>
        <dbReference type="EMBL" id="PJE35436.1"/>
    </source>
</evidence>
<dbReference type="SMART" id="SM00318">
    <property type="entry name" value="SNc"/>
    <property type="match status" value="1"/>
</dbReference>
<dbReference type="Pfam" id="PF00565">
    <property type="entry name" value="SNase"/>
    <property type="match status" value="1"/>
</dbReference>
<feature type="signal peptide" evidence="1">
    <location>
        <begin position="1"/>
        <end position="19"/>
    </location>
</feature>
<dbReference type="Gene3D" id="2.40.50.90">
    <property type="match status" value="1"/>
</dbReference>
<gene>
    <name evidence="3" type="ORF">CVM52_17110</name>
</gene>
<feature type="domain" description="TNase-like" evidence="2">
    <location>
        <begin position="19"/>
        <end position="142"/>
    </location>
</feature>
<dbReference type="InterPro" id="IPR016071">
    <property type="entry name" value="Staphylococal_nuclease_OB-fold"/>
</dbReference>
<dbReference type="InterPro" id="IPR035437">
    <property type="entry name" value="SNase_OB-fold_sf"/>
</dbReference>
<proteinExistence type="predicted"/>